<feature type="non-terminal residue" evidence="2">
    <location>
        <position position="156"/>
    </location>
</feature>
<dbReference type="EMBL" id="BARV01019016">
    <property type="protein sequence ID" value="GAI26248.1"/>
    <property type="molecule type" value="Genomic_DNA"/>
</dbReference>
<feature type="region of interest" description="Disordered" evidence="1">
    <location>
        <begin position="1"/>
        <end position="26"/>
    </location>
</feature>
<dbReference type="AlphaFoldDB" id="X1M4H1"/>
<reference evidence="2" key="1">
    <citation type="journal article" date="2014" name="Front. Microbiol.">
        <title>High frequency of phylogenetically diverse reductive dehalogenase-homologous genes in deep subseafloor sedimentary metagenomes.</title>
        <authorList>
            <person name="Kawai M."/>
            <person name="Futagami T."/>
            <person name="Toyoda A."/>
            <person name="Takaki Y."/>
            <person name="Nishi S."/>
            <person name="Hori S."/>
            <person name="Arai W."/>
            <person name="Tsubouchi T."/>
            <person name="Morono Y."/>
            <person name="Uchiyama I."/>
            <person name="Ito T."/>
            <person name="Fujiyama A."/>
            <person name="Inagaki F."/>
            <person name="Takami H."/>
        </authorList>
    </citation>
    <scope>NUCLEOTIDE SEQUENCE</scope>
    <source>
        <strain evidence="2">Expedition CK06-06</strain>
    </source>
</reference>
<evidence type="ECO:0000256" key="1">
    <source>
        <dbReference type="SAM" id="MobiDB-lite"/>
    </source>
</evidence>
<organism evidence="2">
    <name type="scientific">marine sediment metagenome</name>
    <dbReference type="NCBI Taxonomy" id="412755"/>
    <lineage>
        <taxon>unclassified sequences</taxon>
        <taxon>metagenomes</taxon>
        <taxon>ecological metagenomes</taxon>
    </lineage>
</organism>
<gene>
    <name evidence="2" type="ORF">S06H3_32044</name>
</gene>
<comment type="caution">
    <text evidence="2">The sequence shown here is derived from an EMBL/GenBank/DDBJ whole genome shotgun (WGS) entry which is preliminary data.</text>
</comment>
<name>X1M4H1_9ZZZZ</name>
<sequence>MSAKDFEHPPLVSEDKTEDSQKPPIVDKTSMLRLEQALEPYEKQLVAQERFRRFLGVKEVDQPTYQRYITGPVERFEKERMAFLCMRPDNPHGTELRRKFKARTGHDHYISPLPYQELDYEDRIGRAMADAGYRVCSEFDPTPFPVTPPAGRFEIE</sequence>
<evidence type="ECO:0000313" key="2">
    <source>
        <dbReference type="EMBL" id="GAI26248.1"/>
    </source>
</evidence>
<protein>
    <submittedName>
        <fullName evidence="2">Uncharacterized protein</fullName>
    </submittedName>
</protein>
<proteinExistence type="predicted"/>
<accession>X1M4H1</accession>
<feature type="compositionally biased region" description="Basic and acidic residues" evidence="1">
    <location>
        <begin position="1"/>
        <end position="21"/>
    </location>
</feature>